<dbReference type="GO" id="GO:0006824">
    <property type="term" value="P:cobalt ion transport"/>
    <property type="evidence" value="ECO:0007669"/>
    <property type="project" value="TreeGrafter"/>
</dbReference>
<gene>
    <name evidence="6" type="ORF">GCM10011510_14160</name>
</gene>
<dbReference type="PANTHER" id="PTHR43723:SF1">
    <property type="entry name" value="COBALT TRANSPORT PROTEIN CBIQ"/>
    <property type="match status" value="1"/>
</dbReference>
<dbReference type="PANTHER" id="PTHR43723">
    <property type="entry name" value="COBALT TRANSPORT PROTEIN CBIQ"/>
    <property type="match status" value="1"/>
</dbReference>
<reference evidence="6" key="2">
    <citation type="submission" date="2020-09" db="EMBL/GenBank/DDBJ databases">
        <authorList>
            <person name="Sun Q."/>
            <person name="Zhou Y."/>
        </authorList>
    </citation>
    <scope>NUCLEOTIDE SEQUENCE</scope>
    <source>
        <strain evidence="6">CGMCC 1.15533</strain>
    </source>
</reference>
<dbReference type="AlphaFoldDB" id="A0A917A8F8"/>
<dbReference type="GO" id="GO:0043190">
    <property type="term" value="C:ATP-binding cassette (ABC) transporter complex"/>
    <property type="evidence" value="ECO:0007669"/>
    <property type="project" value="TreeGrafter"/>
</dbReference>
<comment type="subcellular location">
    <subcellularLocation>
        <location evidence="1">Membrane</location>
        <topology evidence="1">Multi-pass membrane protein</topology>
    </subcellularLocation>
</comment>
<dbReference type="EMBL" id="BMJN01000024">
    <property type="protein sequence ID" value="GGE33934.1"/>
    <property type="molecule type" value="Genomic_DNA"/>
</dbReference>
<feature type="transmembrane region" description="Helical" evidence="5">
    <location>
        <begin position="65"/>
        <end position="84"/>
    </location>
</feature>
<feature type="transmembrane region" description="Helical" evidence="5">
    <location>
        <begin position="112"/>
        <end position="136"/>
    </location>
</feature>
<feature type="transmembrane region" description="Helical" evidence="5">
    <location>
        <begin position="148"/>
        <end position="170"/>
    </location>
</feature>
<dbReference type="InterPro" id="IPR003339">
    <property type="entry name" value="ABC/ECF_trnsptr_transmembrane"/>
</dbReference>
<evidence type="ECO:0000313" key="7">
    <source>
        <dbReference type="Proteomes" id="UP000660801"/>
    </source>
</evidence>
<evidence type="ECO:0000256" key="4">
    <source>
        <dbReference type="ARBA" id="ARBA00023136"/>
    </source>
</evidence>
<keyword evidence="3 5" id="KW-1133">Transmembrane helix</keyword>
<name>A0A917A8F8_9STRE</name>
<evidence type="ECO:0000256" key="5">
    <source>
        <dbReference type="SAM" id="Phobius"/>
    </source>
</evidence>
<dbReference type="Proteomes" id="UP000660801">
    <property type="component" value="Unassembled WGS sequence"/>
</dbReference>
<keyword evidence="2 5" id="KW-0812">Transmembrane</keyword>
<evidence type="ECO:0000313" key="6">
    <source>
        <dbReference type="EMBL" id="GGE33934.1"/>
    </source>
</evidence>
<evidence type="ECO:0000256" key="2">
    <source>
        <dbReference type="ARBA" id="ARBA00022692"/>
    </source>
</evidence>
<evidence type="ECO:0000256" key="3">
    <source>
        <dbReference type="ARBA" id="ARBA00022989"/>
    </source>
</evidence>
<keyword evidence="7" id="KW-1185">Reference proteome</keyword>
<reference evidence="6" key="1">
    <citation type="journal article" date="2014" name="Int. J. Syst. Evol. Microbiol.">
        <title>Complete genome sequence of Corynebacterium casei LMG S-19264T (=DSM 44701T), isolated from a smear-ripened cheese.</title>
        <authorList>
            <consortium name="US DOE Joint Genome Institute (JGI-PGF)"/>
            <person name="Walter F."/>
            <person name="Albersmeier A."/>
            <person name="Kalinowski J."/>
            <person name="Ruckert C."/>
        </authorList>
    </citation>
    <scope>NUCLEOTIDE SEQUENCE</scope>
    <source>
        <strain evidence="6">CGMCC 1.15533</strain>
    </source>
</reference>
<dbReference type="CDD" id="cd16914">
    <property type="entry name" value="EcfT"/>
    <property type="match status" value="1"/>
</dbReference>
<dbReference type="InterPro" id="IPR052770">
    <property type="entry name" value="Cobalt_transport_CbiQ"/>
</dbReference>
<comment type="caution">
    <text evidence="6">The sequence shown here is derived from an EMBL/GenBank/DDBJ whole genome shotgun (WGS) entry which is preliminary data.</text>
</comment>
<evidence type="ECO:0000256" key="1">
    <source>
        <dbReference type="ARBA" id="ARBA00004141"/>
    </source>
</evidence>
<feature type="transmembrane region" description="Helical" evidence="5">
    <location>
        <begin position="22"/>
        <end position="53"/>
    </location>
</feature>
<proteinExistence type="predicted"/>
<sequence length="224" mass="26756">MFVIDKYAYQNRWKNVKADYKFAFYLFLLIISFSGIVPLQACLIASVIPMTCYVARMSLVSYLKWYIHASIFLLISLLTFVITYHSQEHHFLFSIPLWNGYLGINKESLQQAFYILLRIYCSLIATYFFALTVPFVQMVQLFKKIHIPLFLLEIIILMYRFIFLVMYEFLTIRDTLDLKFAFYKKRKNYKAWGLLAHTLFTKLLDDNEHLNEVLSLKFDGYQEE</sequence>
<protein>
    <submittedName>
        <fullName evidence="6">Cobalt ABC transporter permease</fullName>
    </submittedName>
</protein>
<organism evidence="6 7">
    <name type="scientific">Streptococcus himalayensis</name>
    <dbReference type="NCBI Taxonomy" id="1888195"/>
    <lineage>
        <taxon>Bacteria</taxon>
        <taxon>Bacillati</taxon>
        <taxon>Bacillota</taxon>
        <taxon>Bacilli</taxon>
        <taxon>Lactobacillales</taxon>
        <taxon>Streptococcaceae</taxon>
        <taxon>Streptococcus</taxon>
    </lineage>
</organism>
<keyword evidence="4 5" id="KW-0472">Membrane</keyword>
<accession>A0A917A8F8</accession>
<dbReference type="OrthoDB" id="9815246at2"/>
<dbReference type="Pfam" id="PF02361">
    <property type="entry name" value="CbiQ"/>
    <property type="match status" value="1"/>
</dbReference>
<dbReference type="RefSeq" id="WP_068992816.1">
    <property type="nucleotide sequence ID" value="NZ_BMJN01000024.1"/>
</dbReference>